<evidence type="ECO:0000313" key="1">
    <source>
        <dbReference type="EMBL" id="OHT14217.1"/>
    </source>
</evidence>
<gene>
    <name evidence="1" type="ORF">TRFO_15518</name>
</gene>
<dbReference type="GeneID" id="94833135"/>
<protein>
    <recommendedName>
        <fullName evidence="3">Importin N-terminal domain-containing protein</fullName>
    </recommendedName>
</protein>
<dbReference type="InterPro" id="IPR016024">
    <property type="entry name" value="ARM-type_fold"/>
</dbReference>
<dbReference type="AlphaFoldDB" id="A0A1J4KSE5"/>
<sequence length="803" mass="92973">MEELVQQITCFLSNETNEEVRRSAELFIMNSKSPEFLFKLFEVLQSSNTFHESIRVFIIILIGKILNEIDSFEQFPNILKLIGLIYEFSFIMMQNSDSKILVHHFAHLHVHCIDILTSNSESPNIFCHNITQGIMKSENFCQTYAFCLSMSLYCEDHTLDMNESLELLSSVLAHLQKDSNLQIVNEILNLCRVLFINSEEIINVLKNDSNLTVSLINSIFMFLQLHETFSNAIKCFEKLICCFPESIFSIFDQIIHIILMILNDNSPQENREIVLSGCDFIDEVVYNIEKFPNLNPDVFINVLLKIMSNVPPCCDLPNTWDPHNAAQLILKMVISILPNHSMIDNYIRPFLVSDAYGEKSTSLLVYEMLISHFGEVYFLPIKQTVLNLLHDSIPRVRESSILCLKSCILTIPKKGCNDAQFQLIQEIYESVKVHINEPEIPEISLVVFHLFYHLSLISGFDCGELMNLIFFNFIHLQNVFQDKHIMMILTIIKNAHFCIKHSFPALEHLILICLNNQIHHFSLPSVFSIAFAFIDRFGPNLEINSHFIEQIISFSYQPNEYSSFTLPLIGVIFNKIIPHDFNLIAQPICQKCMKMLELNDAKLLAHSLQFFKQLLLNGNLLPLDFLNFLFPLFINILVKLESDEDNDVKIFSLYNAFLIIQQKPSLPLDYCINFYLQFLSYSIIFQFGKFTSIQIFQNIIDIMRIIIGIIPPEILVENPILVSKFTKFCLKLPKLSLREINKIIKIFDYFASNSPQAFKEAVMKSSKVTNTFINVIKENNYVMNFFWRLFTKIQLISIETNAS</sequence>
<evidence type="ECO:0008006" key="3">
    <source>
        <dbReference type="Google" id="ProtNLM"/>
    </source>
</evidence>
<name>A0A1J4KSE5_9EUKA</name>
<dbReference type="SUPFAM" id="SSF48371">
    <property type="entry name" value="ARM repeat"/>
    <property type="match status" value="1"/>
</dbReference>
<organism evidence="1 2">
    <name type="scientific">Tritrichomonas foetus</name>
    <dbReference type="NCBI Taxonomy" id="1144522"/>
    <lineage>
        <taxon>Eukaryota</taxon>
        <taxon>Metamonada</taxon>
        <taxon>Parabasalia</taxon>
        <taxon>Tritrichomonadida</taxon>
        <taxon>Tritrichomonadidae</taxon>
        <taxon>Tritrichomonas</taxon>
    </lineage>
</organism>
<proteinExistence type="predicted"/>
<comment type="caution">
    <text evidence="1">The sequence shown here is derived from an EMBL/GenBank/DDBJ whole genome shotgun (WGS) entry which is preliminary data.</text>
</comment>
<dbReference type="InterPro" id="IPR011989">
    <property type="entry name" value="ARM-like"/>
</dbReference>
<keyword evidence="2" id="KW-1185">Reference proteome</keyword>
<dbReference type="RefSeq" id="XP_068367353.1">
    <property type="nucleotide sequence ID" value="XM_068498431.1"/>
</dbReference>
<dbReference type="Gene3D" id="1.25.10.10">
    <property type="entry name" value="Leucine-rich Repeat Variant"/>
    <property type="match status" value="1"/>
</dbReference>
<dbReference type="EMBL" id="MLAK01000412">
    <property type="protein sequence ID" value="OHT14217.1"/>
    <property type="molecule type" value="Genomic_DNA"/>
</dbReference>
<reference evidence="1" key="1">
    <citation type="submission" date="2016-10" db="EMBL/GenBank/DDBJ databases">
        <authorList>
            <person name="Benchimol M."/>
            <person name="Almeida L.G."/>
            <person name="Vasconcelos A.T."/>
            <person name="Perreira-Neves A."/>
            <person name="Rosa I.A."/>
            <person name="Tasca T."/>
            <person name="Bogo M.R."/>
            <person name="de Souza W."/>
        </authorList>
    </citation>
    <scope>NUCLEOTIDE SEQUENCE [LARGE SCALE GENOMIC DNA]</scope>
    <source>
        <strain evidence="1">K</strain>
    </source>
</reference>
<accession>A0A1J4KSE5</accession>
<dbReference type="Proteomes" id="UP000179807">
    <property type="component" value="Unassembled WGS sequence"/>
</dbReference>
<evidence type="ECO:0000313" key="2">
    <source>
        <dbReference type="Proteomes" id="UP000179807"/>
    </source>
</evidence>
<dbReference type="VEuPathDB" id="TrichDB:TRFO_15518"/>